<dbReference type="AlphaFoldDB" id="A0A1G7KRZ5"/>
<sequence>MTPIQFDRLILHPGSPKTGTSGLQNFLFRKRDALRDLGYLYPMSGIDVESGTAKGHHAIALAIDPNASEPSEHLRAMLEALRAEIAAAPDKTVILSSEEFFHAQRMEVFKHYLQPASCQIYVSLRPQYEVMNANYYTQVTHNRIKNPPEAYFNSMKLGLKFPEIMTVFAQFTHNTDVKLRVFERGSPVRKSPIEDFLTVMGIDLSYDPEDNIVEHPTLPAVATLFLRWLNDVGVSQTDFFEVFQDLHKMRPSLSKQTYTMSPDYMRTVVERFERDNIWLRQNFGDGASEPLFQTPEYPDAELWEQEVGRDLAAVQHKFLKQLCTMAESGKSR</sequence>
<gene>
    <name evidence="1" type="ORF">SAMN04488117_10419</name>
</gene>
<reference evidence="1 2" key="1">
    <citation type="submission" date="2016-10" db="EMBL/GenBank/DDBJ databases">
        <authorList>
            <person name="de Groot N.N."/>
        </authorList>
    </citation>
    <scope>NUCLEOTIDE SEQUENCE [LARGE SCALE GENOMIC DNA]</scope>
    <source>
        <strain evidence="1 2">DSM 27375</strain>
    </source>
</reference>
<protein>
    <recommendedName>
        <fullName evidence="3">Sulfotransferase domain-containing protein</fullName>
    </recommendedName>
</protein>
<dbReference type="EMBL" id="FNBL01000004">
    <property type="protein sequence ID" value="SDF39997.1"/>
    <property type="molecule type" value="Genomic_DNA"/>
</dbReference>
<name>A0A1G7KRZ5_9RHOB</name>
<evidence type="ECO:0008006" key="3">
    <source>
        <dbReference type="Google" id="ProtNLM"/>
    </source>
</evidence>
<dbReference type="Proteomes" id="UP000182284">
    <property type="component" value="Unassembled WGS sequence"/>
</dbReference>
<organism evidence="1 2">
    <name type="scientific">Celeribacter baekdonensis</name>
    <dbReference type="NCBI Taxonomy" id="875171"/>
    <lineage>
        <taxon>Bacteria</taxon>
        <taxon>Pseudomonadati</taxon>
        <taxon>Pseudomonadota</taxon>
        <taxon>Alphaproteobacteria</taxon>
        <taxon>Rhodobacterales</taxon>
        <taxon>Roseobacteraceae</taxon>
        <taxon>Celeribacter</taxon>
    </lineage>
</organism>
<proteinExistence type="predicted"/>
<evidence type="ECO:0000313" key="2">
    <source>
        <dbReference type="Proteomes" id="UP000182284"/>
    </source>
</evidence>
<dbReference type="OrthoDB" id="7596739at2"/>
<dbReference type="RefSeq" id="WP_074643648.1">
    <property type="nucleotide sequence ID" value="NZ_FNBL01000004.1"/>
</dbReference>
<evidence type="ECO:0000313" key="1">
    <source>
        <dbReference type="EMBL" id="SDF39997.1"/>
    </source>
</evidence>
<accession>A0A1G7KRZ5</accession>